<comment type="caution">
    <text evidence="1">The sequence shown here is derived from an EMBL/GenBank/DDBJ whole genome shotgun (WGS) entry which is preliminary data.</text>
</comment>
<keyword evidence="2" id="KW-1185">Reference proteome</keyword>
<reference evidence="1" key="1">
    <citation type="submission" date="2021-02" db="EMBL/GenBank/DDBJ databases">
        <authorList>
            <consortium name="DOE Joint Genome Institute"/>
            <person name="Ahrendt S."/>
            <person name="Looney B.P."/>
            <person name="Miyauchi S."/>
            <person name="Morin E."/>
            <person name="Drula E."/>
            <person name="Courty P.E."/>
            <person name="Chicoki N."/>
            <person name="Fauchery L."/>
            <person name="Kohler A."/>
            <person name="Kuo A."/>
            <person name="Labutti K."/>
            <person name="Pangilinan J."/>
            <person name="Lipzen A."/>
            <person name="Riley R."/>
            <person name="Andreopoulos W."/>
            <person name="He G."/>
            <person name="Johnson J."/>
            <person name="Barry K.W."/>
            <person name="Grigoriev I.V."/>
            <person name="Nagy L."/>
            <person name="Hibbett D."/>
            <person name="Henrissat B."/>
            <person name="Matheny P.B."/>
            <person name="Labbe J."/>
            <person name="Martin F."/>
        </authorList>
    </citation>
    <scope>NUCLEOTIDE SEQUENCE</scope>
    <source>
        <strain evidence="1">FP105234-sp</strain>
    </source>
</reference>
<protein>
    <submittedName>
        <fullName evidence="1">Kinase-like protein</fullName>
    </submittedName>
</protein>
<sequence length="526" mass="59473">MVDLIVLEGVNLSFSEEKYLRRLSGETVHASVAIEGELKFKTNSILYDLELSWEACLEIPAHPWSTVAVTFYEDKEPSGPFESSKIAEACFQASNLSRRSPLIAFRDGAELGHVFLQIQRSVAAAVSRSDTPMDLSLPVSLEEFLAIERYEGPTDPDDVWKRMLPSFSSRGLHILFPFLPPNGGCSPFRPSSLPPPEDPFQPTETEAFIYSTDPNRRIHWMNTRNVRHAYDRHNRLVVIKVVEKDSEEINILRFLNSPSLRSDRSNHTIPLLDVIEATNCTYIIEPAWELEPFHTLLWQVDDYFNITIQTLEALSFMHENRVFYRDFSTFNIVGNHDKVWLSSSDLAPTPIISKFDMRVGIIDFGFSKQFPLDTPLTECVANEYCGTMDFIAPEITASAKGGDHEGEVYQLGPADIYGLGATALKALEHERNFVHWHEDYPRYNGGTHAVFVLDEVMPEYQRLLEELVDADPLRRPSASSALKKFQNLRDRVPQSVLYAPEGGYPKDLSGLREGLAVQVIKDSGSV</sequence>
<proteinExistence type="predicted"/>
<dbReference type="EMBL" id="MU275838">
    <property type="protein sequence ID" value="KAI0054128.1"/>
    <property type="molecule type" value="Genomic_DNA"/>
</dbReference>
<accession>A0ACB8SE04</accession>
<organism evidence="1 2">
    <name type="scientific">Auriscalpium vulgare</name>
    <dbReference type="NCBI Taxonomy" id="40419"/>
    <lineage>
        <taxon>Eukaryota</taxon>
        <taxon>Fungi</taxon>
        <taxon>Dikarya</taxon>
        <taxon>Basidiomycota</taxon>
        <taxon>Agaricomycotina</taxon>
        <taxon>Agaricomycetes</taxon>
        <taxon>Russulales</taxon>
        <taxon>Auriscalpiaceae</taxon>
        <taxon>Auriscalpium</taxon>
    </lineage>
</organism>
<dbReference type="Proteomes" id="UP000814033">
    <property type="component" value="Unassembled WGS sequence"/>
</dbReference>
<evidence type="ECO:0000313" key="1">
    <source>
        <dbReference type="EMBL" id="KAI0054128.1"/>
    </source>
</evidence>
<evidence type="ECO:0000313" key="2">
    <source>
        <dbReference type="Proteomes" id="UP000814033"/>
    </source>
</evidence>
<reference evidence="1" key="2">
    <citation type="journal article" date="2022" name="New Phytol.">
        <title>Evolutionary transition to the ectomycorrhizal habit in the genomes of a hyperdiverse lineage of mushroom-forming fungi.</title>
        <authorList>
            <person name="Looney B."/>
            <person name="Miyauchi S."/>
            <person name="Morin E."/>
            <person name="Drula E."/>
            <person name="Courty P.E."/>
            <person name="Kohler A."/>
            <person name="Kuo A."/>
            <person name="LaButti K."/>
            <person name="Pangilinan J."/>
            <person name="Lipzen A."/>
            <person name="Riley R."/>
            <person name="Andreopoulos W."/>
            <person name="He G."/>
            <person name="Johnson J."/>
            <person name="Nolan M."/>
            <person name="Tritt A."/>
            <person name="Barry K.W."/>
            <person name="Grigoriev I.V."/>
            <person name="Nagy L.G."/>
            <person name="Hibbett D."/>
            <person name="Henrissat B."/>
            <person name="Matheny P.B."/>
            <person name="Labbe J."/>
            <person name="Martin F.M."/>
        </authorList>
    </citation>
    <scope>NUCLEOTIDE SEQUENCE</scope>
    <source>
        <strain evidence="1">FP105234-sp</strain>
    </source>
</reference>
<gene>
    <name evidence="1" type="ORF">FA95DRAFT_1600619</name>
</gene>
<name>A0ACB8SE04_9AGAM</name>